<evidence type="ECO:0008006" key="3">
    <source>
        <dbReference type="Google" id="ProtNLM"/>
    </source>
</evidence>
<dbReference type="Pfam" id="PF00067">
    <property type="entry name" value="p450"/>
    <property type="match status" value="1"/>
</dbReference>
<accession>A0ABR1Z8B7</accession>
<protein>
    <recommendedName>
        <fullName evidence="3">Cytochrome P450</fullName>
    </recommendedName>
</protein>
<sequence>MNTDIACIRLSNVHVIPVTCPEISREFLKIQDVVFASRPLMMATDVLSKGHLTTIFSPFGDQWKKMKRVMVQEVLSPARYRWLYEKRVEADNLVRYVRYQCKDSDEGGLVNLRVVAQHYCSNVTRKLGKLDGGPGFEEEEYVEAIFTFIVHLYSFCISVYLPFLRGLDLEGHEKIVEDAIKEINVATVDNPSNALEWTFAEMLNKPETLQKAKDELDSVVGKDRAVIKATKWCLLSQSCGSLRSVEGGEVLRSDSWKFDDYHDVCKAFAWFQLEHPNKSRNH</sequence>
<dbReference type="InterPro" id="IPR001128">
    <property type="entry name" value="Cyt_P450"/>
</dbReference>
<dbReference type="SUPFAM" id="SSF48264">
    <property type="entry name" value="Cytochrome P450"/>
    <property type="match status" value="1"/>
</dbReference>
<proteinExistence type="predicted"/>
<dbReference type="PANTHER" id="PTHR24281">
    <property type="entry name" value="STEROID 21-HYDROXYLASE-RELATED"/>
    <property type="match status" value="1"/>
</dbReference>
<name>A0ABR1Z8B7_9ROSI</name>
<keyword evidence="2" id="KW-1185">Reference proteome</keyword>
<comment type="caution">
    <text evidence="1">The sequence shown here is derived from an EMBL/GenBank/DDBJ whole genome shotgun (WGS) entry which is preliminary data.</text>
</comment>
<gene>
    <name evidence="1" type="ORF">V6N11_009796</name>
</gene>
<dbReference type="EMBL" id="JBBPBN010002379">
    <property type="protein sequence ID" value="KAK8476146.1"/>
    <property type="molecule type" value="Genomic_DNA"/>
</dbReference>
<evidence type="ECO:0000313" key="2">
    <source>
        <dbReference type="Proteomes" id="UP001396334"/>
    </source>
</evidence>
<dbReference type="Gene3D" id="1.10.630.10">
    <property type="entry name" value="Cytochrome P450"/>
    <property type="match status" value="2"/>
</dbReference>
<reference evidence="1 2" key="1">
    <citation type="journal article" date="2024" name="G3 (Bethesda)">
        <title>Genome assembly of Hibiscus sabdariffa L. provides insights into metabolisms of medicinal natural products.</title>
        <authorList>
            <person name="Kim T."/>
        </authorList>
    </citation>
    <scope>NUCLEOTIDE SEQUENCE [LARGE SCALE GENOMIC DNA]</scope>
    <source>
        <strain evidence="1">TK-2024</strain>
        <tissue evidence="1">Old leaves</tissue>
    </source>
</reference>
<organism evidence="1 2">
    <name type="scientific">Hibiscus sabdariffa</name>
    <name type="common">roselle</name>
    <dbReference type="NCBI Taxonomy" id="183260"/>
    <lineage>
        <taxon>Eukaryota</taxon>
        <taxon>Viridiplantae</taxon>
        <taxon>Streptophyta</taxon>
        <taxon>Embryophyta</taxon>
        <taxon>Tracheophyta</taxon>
        <taxon>Spermatophyta</taxon>
        <taxon>Magnoliopsida</taxon>
        <taxon>eudicotyledons</taxon>
        <taxon>Gunneridae</taxon>
        <taxon>Pentapetalae</taxon>
        <taxon>rosids</taxon>
        <taxon>malvids</taxon>
        <taxon>Malvales</taxon>
        <taxon>Malvaceae</taxon>
        <taxon>Malvoideae</taxon>
        <taxon>Hibiscus</taxon>
    </lineage>
</organism>
<dbReference type="InterPro" id="IPR036396">
    <property type="entry name" value="Cyt_P450_sf"/>
</dbReference>
<evidence type="ECO:0000313" key="1">
    <source>
        <dbReference type="EMBL" id="KAK8476146.1"/>
    </source>
</evidence>
<dbReference type="Proteomes" id="UP001396334">
    <property type="component" value="Unassembled WGS sequence"/>
</dbReference>